<proteinExistence type="predicted"/>
<accession>A0A151NCJ4</accession>
<dbReference type="EMBL" id="AKHW03003532">
    <property type="protein sequence ID" value="KYO34329.1"/>
    <property type="molecule type" value="Genomic_DNA"/>
</dbReference>
<keyword evidence="2" id="KW-1185">Reference proteome</keyword>
<comment type="caution">
    <text evidence="1">The sequence shown here is derived from an EMBL/GenBank/DDBJ whole genome shotgun (WGS) entry which is preliminary data.</text>
</comment>
<protein>
    <recommendedName>
        <fullName evidence="3">DDE Tnp4 domain-containing protein</fullName>
    </recommendedName>
</protein>
<reference evidence="1 2" key="1">
    <citation type="journal article" date="2012" name="Genome Biol.">
        <title>Sequencing three crocodilian genomes to illuminate the evolution of archosaurs and amniotes.</title>
        <authorList>
            <person name="St John J.A."/>
            <person name="Braun E.L."/>
            <person name="Isberg S.R."/>
            <person name="Miles L.G."/>
            <person name="Chong A.Y."/>
            <person name="Gongora J."/>
            <person name="Dalzell P."/>
            <person name="Moran C."/>
            <person name="Bed'hom B."/>
            <person name="Abzhanov A."/>
            <person name="Burgess S.C."/>
            <person name="Cooksey A.M."/>
            <person name="Castoe T.A."/>
            <person name="Crawford N.G."/>
            <person name="Densmore L.D."/>
            <person name="Drew J.C."/>
            <person name="Edwards S.V."/>
            <person name="Faircloth B.C."/>
            <person name="Fujita M.K."/>
            <person name="Greenwold M.J."/>
            <person name="Hoffmann F.G."/>
            <person name="Howard J.M."/>
            <person name="Iguchi T."/>
            <person name="Janes D.E."/>
            <person name="Khan S.Y."/>
            <person name="Kohno S."/>
            <person name="de Koning A.J."/>
            <person name="Lance S.L."/>
            <person name="McCarthy F.M."/>
            <person name="McCormack J.E."/>
            <person name="Merchant M.E."/>
            <person name="Peterson D.G."/>
            <person name="Pollock D.D."/>
            <person name="Pourmand N."/>
            <person name="Raney B.J."/>
            <person name="Roessler K.A."/>
            <person name="Sanford J.R."/>
            <person name="Sawyer R.H."/>
            <person name="Schmidt C.J."/>
            <person name="Triplett E.W."/>
            <person name="Tuberville T.D."/>
            <person name="Venegas-Anaya M."/>
            <person name="Howard J.T."/>
            <person name="Jarvis E.D."/>
            <person name="Guillette L.J.Jr."/>
            <person name="Glenn T.C."/>
            <person name="Green R.E."/>
            <person name="Ray D.A."/>
        </authorList>
    </citation>
    <scope>NUCLEOTIDE SEQUENCE [LARGE SCALE GENOMIC DNA]</scope>
    <source>
        <strain evidence="1">KSC_2009_1</strain>
    </source>
</reference>
<gene>
    <name evidence="1" type="ORF">Y1Q_0007605</name>
</gene>
<evidence type="ECO:0008006" key="3">
    <source>
        <dbReference type="Google" id="ProtNLM"/>
    </source>
</evidence>
<dbReference type="AlphaFoldDB" id="A0A151NCJ4"/>
<organism evidence="1 2">
    <name type="scientific">Alligator mississippiensis</name>
    <name type="common">American alligator</name>
    <dbReference type="NCBI Taxonomy" id="8496"/>
    <lineage>
        <taxon>Eukaryota</taxon>
        <taxon>Metazoa</taxon>
        <taxon>Chordata</taxon>
        <taxon>Craniata</taxon>
        <taxon>Vertebrata</taxon>
        <taxon>Euteleostomi</taxon>
        <taxon>Archelosauria</taxon>
        <taxon>Archosauria</taxon>
        <taxon>Crocodylia</taxon>
        <taxon>Alligatoridae</taxon>
        <taxon>Alligatorinae</taxon>
        <taxon>Alligator</taxon>
    </lineage>
</organism>
<evidence type="ECO:0000313" key="1">
    <source>
        <dbReference type="EMBL" id="KYO34329.1"/>
    </source>
</evidence>
<name>A0A151NCJ4_ALLMI</name>
<sequence length="123" mass="13686">MTRDTFLDLLEQQDTTMWQPSPTDTQLAITLMKLASLHYVGHLFGMAKVSAGEAILEVCITLQDVLGHTMLCVHNPLAVVVGFQVLGFPQCIRALDGTHIPITCLLHGDHPYYSRRSFHSILL</sequence>
<dbReference type="Proteomes" id="UP000050525">
    <property type="component" value="Unassembled WGS sequence"/>
</dbReference>
<evidence type="ECO:0000313" key="2">
    <source>
        <dbReference type="Proteomes" id="UP000050525"/>
    </source>
</evidence>